<feature type="transmembrane region" description="Helical" evidence="5">
    <location>
        <begin position="140"/>
        <end position="157"/>
    </location>
</feature>
<dbReference type="Proteomes" id="UP000269539">
    <property type="component" value="Unassembled WGS sequence"/>
</dbReference>
<dbReference type="SUPFAM" id="SSF103473">
    <property type="entry name" value="MFS general substrate transporter"/>
    <property type="match status" value="1"/>
</dbReference>
<gene>
    <name evidence="6" type="ORF">D0864_07884</name>
</gene>
<evidence type="ECO:0000256" key="4">
    <source>
        <dbReference type="ARBA" id="ARBA00023136"/>
    </source>
</evidence>
<reference evidence="6 7" key="1">
    <citation type="journal article" date="2018" name="BMC Genomics">
        <title>Genomic evidence for intraspecific hybridization in a clonal and extremely halotolerant yeast.</title>
        <authorList>
            <person name="Gostincar C."/>
            <person name="Stajich J.E."/>
            <person name="Zupancic J."/>
            <person name="Zalar P."/>
            <person name="Gunde-Cimerman N."/>
        </authorList>
    </citation>
    <scope>NUCLEOTIDE SEQUENCE [LARGE SCALE GENOMIC DNA]</scope>
    <source>
        <strain evidence="6 7">EXF-10513</strain>
    </source>
</reference>
<evidence type="ECO:0000313" key="6">
    <source>
        <dbReference type="EMBL" id="RMY83151.1"/>
    </source>
</evidence>
<feature type="transmembrane region" description="Helical" evidence="5">
    <location>
        <begin position="535"/>
        <end position="556"/>
    </location>
</feature>
<organism evidence="6 7">
    <name type="scientific">Hortaea werneckii</name>
    <name type="common">Black yeast</name>
    <name type="synonym">Cladosporium werneckii</name>
    <dbReference type="NCBI Taxonomy" id="91943"/>
    <lineage>
        <taxon>Eukaryota</taxon>
        <taxon>Fungi</taxon>
        <taxon>Dikarya</taxon>
        <taxon>Ascomycota</taxon>
        <taxon>Pezizomycotina</taxon>
        <taxon>Dothideomycetes</taxon>
        <taxon>Dothideomycetidae</taxon>
        <taxon>Mycosphaerellales</taxon>
        <taxon>Teratosphaeriaceae</taxon>
        <taxon>Hortaea</taxon>
    </lineage>
</organism>
<keyword evidence="2 5" id="KW-0812">Transmembrane</keyword>
<feature type="transmembrane region" description="Helical" evidence="5">
    <location>
        <begin position="504"/>
        <end position="523"/>
    </location>
</feature>
<feature type="transmembrane region" description="Helical" evidence="5">
    <location>
        <begin position="110"/>
        <end position="128"/>
    </location>
</feature>
<feature type="transmembrane region" description="Helical" evidence="5">
    <location>
        <begin position="337"/>
        <end position="362"/>
    </location>
</feature>
<feature type="transmembrane region" description="Helical" evidence="5">
    <location>
        <begin position="73"/>
        <end position="90"/>
    </location>
</feature>
<evidence type="ECO:0000256" key="5">
    <source>
        <dbReference type="SAM" id="Phobius"/>
    </source>
</evidence>
<evidence type="ECO:0008006" key="8">
    <source>
        <dbReference type="Google" id="ProtNLM"/>
    </source>
</evidence>
<accession>A0A3M7F3P3</accession>
<dbReference type="InterPro" id="IPR036259">
    <property type="entry name" value="MFS_trans_sf"/>
</dbReference>
<evidence type="ECO:0000256" key="3">
    <source>
        <dbReference type="ARBA" id="ARBA00022989"/>
    </source>
</evidence>
<comment type="caution">
    <text evidence="6">The sequence shown here is derived from an EMBL/GenBank/DDBJ whole genome shotgun (WGS) entry which is preliminary data.</text>
</comment>
<dbReference type="InterPro" id="IPR011701">
    <property type="entry name" value="MFS"/>
</dbReference>
<dbReference type="Gene3D" id="1.20.1250.20">
    <property type="entry name" value="MFS general substrate transporter like domains"/>
    <property type="match status" value="1"/>
</dbReference>
<feature type="transmembrane region" description="Helical" evidence="5">
    <location>
        <begin position="425"/>
        <end position="448"/>
    </location>
</feature>
<dbReference type="EMBL" id="QWIO01000871">
    <property type="protein sequence ID" value="RMY83151.1"/>
    <property type="molecule type" value="Genomic_DNA"/>
</dbReference>
<dbReference type="VEuPathDB" id="FungiDB:BTJ68_14076"/>
<evidence type="ECO:0000256" key="2">
    <source>
        <dbReference type="ARBA" id="ARBA00022692"/>
    </source>
</evidence>
<dbReference type="AlphaFoldDB" id="A0A3M7F3P3"/>
<keyword evidence="3 5" id="KW-1133">Transmembrane helix</keyword>
<comment type="subcellular location">
    <subcellularLocation>
        <location evidence="1">Membrane</location>
        <topology evidence="1">Multi-pass membrane protein</topology>
    </subcellularLocation>
</comment>
<dbReference type="GO" id="GO:0005886">
    <property type="term" value="C:plasma membrane"/>
    <property type="evidence" value="ECO:0007669"/>
    <property type="project" value="TreeGrafter"/>
</dbReference>
<protein>
    <recommendedName>
        <fullName evidence="8">Major facilitator superfamily (MFS) profile domain-containing protein</fullName>
    </recommendedName>
</protein>
<feature type="transmembrane region" description="Helical" evidence="5">
    <location>
        <begin position="382"/>
        <end position="404"/>
    </location>
</feature>
<dbReference type="GO" id="GO:0022857">
    <property type="term" value="F:transmembrane transporter activity"/>
    <property type="evidence" value="ECO:0007669"/>
    <property type="project" value="InterPro"/>
</dbReference>
<dbReference type="PANTHER" id="PTHR23502">
    <property type="entry name" value="MAJOR FACILITATOR SUPERFAMILY"/>
    <property type="match status" value="1"/>
</dbReference>
<feature type="transmembrane region" description="Helical" evidence="5">
    <location>
        <begin position="199"/>
        <end position="221"/>
    </location>
</feature>
<evidence type="ECO:0000313" key="7">
    <source>
        <dbReference type="Proteomes" id="UP000269539"/>
    </source>
</evidence>
<feature type="transmembrane region" description="Helical" evidence="5">
    <location>
        <begin position="460"/>
        <end position="483"/>
    </location>
</feature>
<keyword evidence="4 5" id="KW-0472">Membrane</keyword>
<dbReference type="PANTHER" id="PTHR23502:SF4">
    <property type="entry name" value="MAJOR FACILITATOR SUPERFAMILY (MFS) PROFILE DOMAIN-CONTAINING PROTEIN-RELATED"/>
    <property type="match status" value="1"/>
</dbReference>
<feature type="transmembrane region" description="Helical" evidence="5">
    <location>
        <begin position="227"/>
        <end position="248"/>
    </location>
</feature>
<proteinExistence type="predicted"/>
<name>A0A3M7F3P3_HORWE</name>
<feature type="transmembrane region" description="Helical" evidence="5">
    <location>
        <begin position="169"/>
        <end position="192"/>
    </location>
</feature>
<dbReference type="Pfam" id="PF07690">
    <property type="entry name" value="MFS_1"/>
    <property type="match status" value="1"/>
</dbReference>
<sequence length="577" mass="64054">MPFGILDCNRMEVVPGTQKALLRDQEDLPEELRGVSSGQLKHGTGRFSHVVLIPQPSDSPNDPLNWPLWKKDLILFITSMNASIVGAYGPMLGPGFVPISAQLGITVNTLSQATAWLVLTLGLCVFFFNPAAKIWGKRPIYVLCSLLLVVVSIWGAVADTYSSFLGSRIVGALGMAPYEVLVQATISDLYFVHQRATRIAVWNLFLLCGICGAGFVSGYIIENLGYEWTFGICAILFGIFGIGVLFFVPETTYIRQTVTSMPLAKTGIQDQERGAENEKFDEKGVHVEFHQVPKQISGNGSSSEAAIEPKMSYLKSLKLFTGRYSDAKIWKIFTRPLVMFFYPCVLWGFLIYGTTLTWIVVFSVVNGVLFTEPPYNFTVGQAGLVSVSPFILCIIGEAISGPLNDWICLKLAHRNHGVYEPEFRLVLMVVVVILGTVGFYGFGATVHYQTHWTGPVLTFGFANMCLAFGSTCVFGYVLVRLLMGSVLRSALTFRQDCYPKLAEEAFVAINARNFLTFGLTYFVNNWLEKDGPLEVFNVLGSCFLGVCLLTIPLWIFGKKIRSWVARNKFLDDFMRDI</sequence>
<evidence type="ECO:0000256" key="1">
    <source>
        <dbReference type="ARBA" id="ARBA00004141"/>
    </source>
</evidence>